<dbReference type="KEGG" id="cle:Clole_3009"/>
<evidence type="ECO:0000259" key="1">
    <source>
        <dbReference type="SMART" id="SM00871"/>
    </source>
</evidence>
<organism evidence="2 3">
    <name type="scientific">Cellulosilyticum lentocellum (strain ATCC 49066 / DSM 5427 / NCIMB 11756 / RHM5)</name>
    <name type="common">Clostridium lentocellum</name>
    <dbReference type="NCBI Taxonomy" id="642492"/>
    <lineage>
        <taxon>Bacteria</taxon>
        <taxon>Bacillati</taxon>
        <taxon>Bacillota</taxon>
        <taxon>Clostridia</taxon>
        <taxon>Lachnospirales</taxon>
        <taxon>Cellulosilyticaceae</taxon>
        <taxon>Cellulosilyticum</taxon>
    </lineage>
</organism>
<feature type="domain" description="AraC effector-binding" evidence="1">
    <location>
        <begin position="1"/>
        <end position="151"/>
    </location>
</feature>
<dbReference type="STRING" id="642492.Clole_3009"/>
<dbReference type="InterPro" id="IPR029441">
    <property type="entry name" value="Cass2"/>
</dbReference>
<protein>
    <submittedName>
        <fullName evidence="2">Transcription activator effector binding protein</fullName>
    </submittedName>
</protein>
<proteinExistence type="predicted"/>
<dbReference type="InterPro" id="IPR010499">
    <property type="entry name" value="AraC_E-bd"/>
</dbReference>
<dbReference type="InterPro" id="IPR011256">
    <property type="entry name" value="Reg_factor_effector_dom_sf"/>
</dbReference>
<name>F2JMQ5_CELLD</name>
<dbReference type="Proteomes" id="UP000008467">
    <property type="component" value="Chromosome"/>
</dbReference>
<dbReference type="Pfam" id="PF14526">
    <property type="entry name" value="Cass2"/>
    <property type="match status" value="1"/>
</dbReference>
<dbReference type="EMBL" id="CP002582">
    <property type="protein sequence ID" value="ADZ84706.1"/>
    <property type="molecule type" value="Genomic_DNA"/>
</dbReference>
<dbReference type="InterPro" id="IPR053182">
    <property type="entry name" value="YobU-like_regulator"/>
</dbReference>
<dbReference type="Gene3D" id="3.20.80.10">
    <property type="entry name" value="Regulatory factor, effector binding domain"/>
    <property type="match status" value="1"/>
</dbReference>
<evidence type="ECO:0000313" key="2">
    <source>
        <dbReference type="EMBL" id="ADZ84706.1"/>
    </source>
</evidence>
<dbReference type="HOGENOM" id="CLU_106591_1_0_9"/>
<dbReference type="PANTHER" id="PTHR36444:SF2">
    <property type="entry name" value="TRANSCRIPTIONAL REGULATOR PROTEIN YOBU-RELATED"/>
    <property type="match status" value="1"/>
</dbReference>
<accession>F2JMQ5</accession>
<dbReference type="eggNOG" id="COG3708">
    <property type="taxonomic scope" value="Bacteria"/>
</dbReference>
<gene>
    <name evidence="2" type="ordered locus">Clole_3009</name>
</gene>
<dbReference type="AlphaFoldDB" id="F2JMQ5"/>
<dbReference type="SMART" id="SM00871">
    <property type="entry name" value="AraC_E_bind"/>
    <property type="match status" value="1"/>
</dbReference>
<evidence type="ECO:0000313" key="3">
    <source>
        <dbReference type="Proteomes" id="UP000008467"/>
    </source>
</evidence>
<reference evidence="2 3" key="1">
    <citation type="journal article" date="2011" name="J. Bacteriol.">
        <title>Complete genome sequence of the cellulose-degrading bacterium Cellulosilyticum lentocellum.</title>
        <authorList>
            <consortium name="US DOE Joint Genome Institute"/>
            <person name="Miller D.A."/>
            <person name="Suen G."/>
            <person name="Bruce D."/>
            <person name="Copeland A."/>
            <person name="Cheng J.F."/>
            <person name="Detter C."/>
            <person name="Goodwin L.A."/>
            <person name="Han C.S."/>
            <person name="Hauser L.J."/>
            <person name="Land M.L."/>
            <person name="Lapidus A."/>
            <person name="Lucas S."/>
            <person name="Meincke L."/>
            <person name="Pitluck S."/>
            <person name="Tapia R."/>
            <person name="Teshima H."/>
            <person name="Woyke T."/>
            <person name="Fox B.G."/>
            <person name="Angert E.R."/>
            <person name="Currie C.R."/>
        </authorList>
    </citation>
    <scope>NUCLEOTIDE SEQUENCE [LARGE SCALE GENOMIC DNA]</scope>
    <source>
        <strain evidence="3">ATCC 49066 / DSM 5427 / NCIMB 11756 / RHM5</strain>
    </source>
</reference>
<keyword evidence="3" id="KW-1185">Reference proteome</keyword>
<dbReference type="RefSeq" id="WP_013657986.1">
    <property type="nucleotide sequence ID" value="NC_015275.1"/>
</dbReference>
<sequence length="151" mass="17670">MEYEIVNITEKLLVGVGARTNNQSPNVTQIIGGLWQQLFGENLYLTMNQKKDDTTICLYDHYEADWTGDYDVTIGCEVNTIEGNEAYIVKHIQAGRYAKFILKGDMNQVVPMFWNKLWQMKELKRSYKSDFEHYINNDVQNSEIHMYISIE</sequence>
<dbReference type="PANTHER" id="PTHR36444">
    <property type="entry name" value="TRANSCRIPTIONAL REGULATOR PROTEIN YOBU-RELATED"/>
    <property type="match status" value="1"/>
</dbReference>
<dbReference type="SUPFAM" id="SSF55136">
    <property type="entry name" value="Probable bacterial effector-binding domain"/>
    <property type="match status" value="1"/>
</dbReference>